<evidence type="ECO:0000313" key="1">
    <source>
        <dbReference type="EMBL" id="VDL72044.1"/>
    </source>
</evidence>
<reference evidence="1 2" key="2">
    <citation type="submission" date="2018-11" db="EMBL/GenBank/DDBJ databases">
        <authorList>
            <consortium name="Pathogen Informatics"/>
        </authorList>
    </citation>
    <scope>NUCLEOTIDE SEQUENCE [LARGE SCALE GENOMIC DNA]</scope>
</reference>
<dbReference type="STRING" id="27835.A0A0N4XZ78"/>
<name>A0A0N4XZ78_NIPBR</name>
<organism evidence="3">
    <name type="scientific">Nippostrongylus brasiliensis</name>
    <name type="common">Rat hookworm</name>
    <dbReference type="NCBI Taxonomy" id="27835"/>
    <lineage>
        <taxon>Eukaryota</taxon>
        <taxon>Metazoa</taxon>
        <taxon>Ecdysozoa</taxon>
        <taxon>Nematoda</taxon>
        <taxon>Chromadorea</taxon>
        <taxon>Rhabditida</taxon>
        <taxon>Rhabditina</taxon>
        <taxon>Rhabditomorpha</taxon>
        <taxon>Strongyloidea</taxon>
        <taxon>Heligmosomidae</taxon>
        <taxon>Nippostrongylus</taxon>
    </lineage>
</organism>
<reference evidence="3" key="1">
    <citation type="submission" date="2017-02" db="UniProtKB">
        <authorList>
            <consortium name="WormBaseParasite"/>
        </authorList>
    </citation>
    <scope>IDENTIFICATION</scope>
</reference>
<keyword evidence="2" id="KW-1185">Reference proteome</keyword>
<gene>
    <name evidence="1" type="ORF">NBR_LOCUS8455</name>
</gene>
<evidence type="ECO:0000313" key="3">
    <source>
        <dbReference type="WBParaSite" id="NBR_0000845401-mRNA-1"/>
    </source>
</evidence>
<dbReference type="EMBL" id="UYSL01020007">
    <property type="protein sequence ID" value="VDL72044.1"/>
    <property type="molecule type" value="Genomic_DNA"/>
</dbReference>
<dbReference type="AlphaFoldDB" id="A0A0N4XZ78"/>
<sequence>MLASVRADLVGPPSYVATRSSSGTRMSTITVLLVAISLPLADSICIQCASPTLQNMWQLTGFPNHPANLPFVPQCDSVSATTNDLADPAMEKKGCSSYCFEMVLPFKNQYHYVRGCHADFVGNKTPATGNDVLCYYSKITDQVIEIAPTNTAKFPVAIMRFVKDKGEEDRENVEYQDSSLASKTLNKSLPKTCVKSMYYDGTGEDNNKQTCTGAYCTSVEGKLNGEKCNTSSTHMTMSVLIASALMSVVIRFLY</sequence>
<dbReference type="WBParaSite" id="NBR_0000845401-mRNA-1">
    <property type="protein sequence ID" value="NBR_0000845401-mRNA-1"/>
    <property type="gene ID" value="NBR_0000845401"/>
</dbReference>
<protein>
    <submittedName>
        <fullName evidence="1 3">Uncharacterized protein</fullName>
    </submittedName>
</protein>
<dbReference type="Proteomes" id="UP000271162">
    <property type="component" value="Unassembled WGS sequence"/>
</dbReference>
<evidence type="ECO:0000313" key="2">
    <source>
        <dbReference type="Proteomes" id="UP000271162"/>
    </source>
</evidence>
<proteinExistence type="predicted"/>
<accession>A0A0N4XZ78</accession>